<dbReference type="EMBL" id="CM009296">
    <property type="protein sequence ID" value="RQO92414.1"/>
    <property type="molecule type" value="Genomic_DNA"/>
</dbReference>
<protein>
    <submittedName>
        <fullName evidence="2">Uncharacterized protein</fullName>
    </submittedName>
</protein>
<dbReference type="Gramene" id="Potri.007G020732.1.v4.1">
    <property type="protein sequence ID" value="Potri.007G020732.1.v4.1"/>
    <property type="gene ID" value="Potri.007G020732.v4.1"/>
</dbReference>
<evidence type="ECO:0000256" key="1">
    <source>
        <dbReference type="SAM" id="MobiDB-lite"/>
    </source>
</evidence>
<proteinExistence type="predicted"/>
<feature type="region of interest" description="Disordered" evidence="1">
    <location>
        <begin position="162"/>
        <end position="231"/>
    </location>
</feature>
<feature type="compositionally biased region" description="Basic and acidic residues" evidence="1">
    <location>
        <begin position="216"/>
        <end position="231"/>
    </location>
</feature>
<name>A0A3N7GPK5_POPTR</name>
<dbReference type="InParanoid" id="A0A3N7GPK5"/>
<keyword evidence="3" id="KW-1185">Reference proteome</keyword>
<reference evidence="2 3" key="1">
    <citation type="journal article" date="2006" name="Science">
        <title>The genome of black cottonwood, Populus trichocarpa (Torr. &amp; Gray).</title>
        <authorList>
            <person name="Tuskan G.A."/>
            <person name="Difazio S."/>
            <person name="Jansson S."/>
            <person name="Bohlmann J."/>
            <person name="Grigoriev I."/>
            <person name="Hellsten U."/>
            <person name="Putnam N."/>
            <person name="Ralph S."/>
            <person name="Rombauts S."/>
            <person name="Salamov A."/>
            <person name="Schein J."/>
            <person name="Sterck L."/>
            <person name="Aerts A."/>
            <person name="Bhalerao R.R."/>
            <person name="Bhalerao R.P."/>
            <person name="Blaudez D."/>
            <person name="Boerjan W."/>
            <person name="Brun A."/>
            <person name="Brunner A."/>
            <person name="Busov V."/>
            <person name="Campbell M."/>
            <person name="Carlson J."/>
            <person name="Chalot M."/>
            <person name="Chapman J."/>
            <person name="Chen G.L."/>
            <person name="Cooper D."/>
            <person name="Coutinho P.M."/>
            <person name="Couturier J."/>
            <person name="Covert S."/>
            <person name="Cronk Q."/>
            <person name="Cunningham R."/>
            <person name="Davis J."/>
            <person name="Degroeve S."/>
            <person name="Dejardin A."/>
            <person name="Depamphilis C."/>
            <person name="Detter J."/>
            <person name="Dirks B."/>
            <person name="Dubchak I."/>
            <person name="Duplessis S."/>
            <person name="Ehlting J."/>
            <person name="Ellis B."/>
            <person name="Gendler K."/>
            <person name="Goodstein D."/>
            <person name="Gribskov M."/>
            <person name="Grimwood J."/>
            <person name="Groover A."/>
            <person name="Gunter L."/>
            <person name="Hamberger B."/>
            <person name="Heinze B."/>
            <person name="Helariutta Y."/>
            <person name="Henrissat B."/>
            <person name="Holligan D."/>
            <person name="Holt R."/>
            <person name="Huang W."/>
            <person name="Islam-Faridi N."/>
            <person name="Jones S."/>
            <person name="Jones-Rhoades M."/>
            <person name="Jorgensen R."/>
            <person name="Joshi C."/>
            <person name="Kangasjarvi J."/>
            <person name="Karlsson J."/>
            <person name="Kelleher C."/>
            <person name="Kirkpatrick R."/>
            <person name="Kirst M."/>
            <person name="Kohler A."/>
            <person name="Kalluri U."/>
            <person name="Larimer F."/>
            <person name="Leebens-Mack J."/>
            <person name="Leple J.C."/>
            <person name="Locascio P."/>
            <person name="Lou Y."/>
            <person name="Lucas S."/>
            <person name="Martin F."/>
            <person name="Montanini B."/>
            <person name="Napoli C."/>
            <person name="Nelson D.R."/>
            <person name="Nelson C."/>
            <person name="Nieminen K."/>
            <person name="Nilsson O."/>
            <person name="Pereda V."/>
            <person name="Peter G."/>
            <person name="Philippe R."/>
            <person name="Pilate G."/>
            <person name="Poliakov A."/>
            <person name="Razumovskaya J."/>
            <person name="Richardson P."/>
            <person name="Rinaldi C."/>
            <person name="Ritland K."/>
            <person name="Rouze P."/>
            <person name="Ryaboy D."/>
            <person name="Schmutz J."/>
            <person name="Schrader J."/>
            <person name="Segerman B."/>
            <person name="Shin H."/>
            <person name="Siddiqui A."/>
            <person name="Sterky F."/>
            <person name="Terry A."/>
            <person name="Tsai C.J."/>
            <person name="Uberbacher E."/>
            <person name="Unneberg P."/>
            <person name="Vahala J."/>
            <person name="Wall K."/>
            <person name="Wessler S."/>
            <person name="Yang G."/>
            <person name="Yin T."/>
            <person name="Douglas C."/>
            <person name="Marra M."/>
            <person name="Sandberg G."/>
            <person name="Van de Peer Y."/>
            <person name="Rokhsar D."/>
        </authorList>
    </citation>
    <scope>NUCLEOTIDE SEQUENCE [LARGE SCALE GENOMIC DNA]</scope>
    <source>
        <strain evidence="3">cv. Nisqually</strain>
    </source>
</reference>
<accession>A0A3N7GPK5</accession>
<dbReference type="AlphaFoldDB" id="A0A3N7GPK5"/>
<evidence type="ECO:0000313" key="2">
    <source>
        <dbReference type="EMBL" id="RQO92414.1"/>
    </source>
</evidence>
<gene>
    <name evidence="2" type="ORF">POPTR_007G020732</name>
</gene>
<feature type="compositionally biased region" description="Basic and acidic residues" evidence="1">
    <location>
        <begin position="181"/>
        <end position="196"/>
    </location>
</feature>
<organism evidence="2 3">
    <name type="scientific">Populus trichocarpa</name>
    <name type="common">Western balsam poplar</name>
    <name type="synonym">Populus balsamifera subsp. trichocarpa</name>
    <dbReference type="NCBI Taxonomy" id="3694"/>
    <lineage>
        <taxon>Eukaryota</taxon>
        <taxon>Viridiplantae</taxon>
        <taxon>Streptophyta</taxon>
        <taxon>Embryophyta</taxon>
        <taxon>Tracheophyta</taxon>
        <taxon>Spermatophyta</taxon>
        <taxon>Magnoliopsida</taxon>
        <taxon>eudicotyledons</taxon>
        <taxon>Gunneridae</taxon>
        <taxon>Pentapetalae</taxon>
        <taxon>rosids</taxon>
        <taxon>fabids</taxon>
        <taxon>Malpighiales</taxon>
        <taxon>Salicaceae</taxon>
        <taxon>Saliceae</taxon>
        <taxon>Populus</taxon>
    </lineage>
</organism>
<evidence type="ECO:0000313" key="3">
    <source>
        <dbReference type="Proteomes" id="UP000006729"/>
    </source>
</evidence>
<sequence>MKQAELARDISRLDTEFRPASEYKQMDEQDLTRLCFEKYEEECRRDEKEAAPLSESLLEMVRTRYANEVRESHMYEFCRVDGRKELLLDYAHQKIAFAVQVAEPRVGNSFRRYLAAAGGEMVVEVREEVEVRPPIPRAGRGRGRAGRGAGQYAAGVITRHRARTGQASGGEEAAPTTQAEGRNDGQERGIAIREPEAGVLRPVREQPGGSIPHARSKFEAKTRRVIGGRDG</sequence>
<dbReference type="Proteomes" id="UP000006729">
    <property type="component" value="Chromosome 7"/>
</dbReference>